<dbReference type="PANTHER" id="PTHR10825">
    <property type="entry name" value="RING FINGER DOMAIN-CONTAINING, POLYCOMB GROUP COMPONENT"/>
    <property type="match status" value="1"/>
</dbReference>
<dbReference type="InterPro" id="IPR017907">
    <property type="entry name" value="Znf_RING_CS"/>
</dbReference>
<keyword evidence="2" id="KW-0479">Metal-binding</keyword>
<feature type="compositionally biased region" description="Low complexity" evidence="7">
    <location>
        <begin position="492"/>
        <end position="527"/>
    </location>
</feature>
<dbReference type="Gene3D" id="3.30.40.10">
    <property type="entry name" value="Zinc/RING finger domain, C3HC4 (zinc finger)"/>
    <property type="match status" value="1"/>
</dbReference>
<evidence type="ECO:0000256" key="6">
    <source>
        <dbReference type="PROSITE-ProRule" id="PRU00175"/>
    </source>
</evidence>
<dbReference type="InterPro" id="IPR001841">
    <property type="entry name" value="Znf_RING"/>
</dbReference>
<sequence>MYGSKRVAVRDLNPHILCALCGGYLIQATTVIECLHSFCRTCIVNFLETSKVCPICDAQIHKTRPLLNIRPDQTLQSLVYKLVPGLFQDEMRRRREFHATLPKSELEDLTLEERGEASMEREYKHGDDHVSLALQMVVRSTDGNNYQIHDTRYLLCPSELTVRHLKKFIKCKFQLNDRHLINLFRAKEELTDELMLQDIALIYSWRKDMPMNIVYTVREVNVPAKDSTGCVRNKVAKQSDLHNSTVQNSSQSSIESPCVARTLKNSVQEISTEGALAILPSTPPEVTTPVVSSPPLISPASPSLSSPPLFSPQFFSTPTVPLVPFSPEKCPSNASKHPKSSESSELANQNPTCAIYQATGGQSDSTKSRQCTEINKITKSVTTMDTAIDETLNERSFSQFGKISSPSPPTLELGPSVKKICSASSMSLVSVTKEQGNRSTLSPPLLQAQAASSPTSLPPQYSNRKSSHCPHNSSTQCSSHSDRLLAPQPKNISVTSSHVSTISSPSISSQNPAQCSSSSSVTSIRPSPCQTVTDPSRLMHSVHAILSKSTSRSQSHTPPQSSMPLRWTPVIEHKASPVSTTPQQLPWCVDPSPAQGRNGAIYSNSRDKSGGRHQSDTKNSHGSDSACNVKPMEPACGKQDIKCFSKQSGEVREGKSCVKGESGSTKTGAKKFHMADIKDFSGHSDTNDVQIGVKKYNSIPLQKDIKYGTVKKVDTPILHNFTGSSSSDIKPIKNSLPKREDLINGDSKAKLETKTHLKYDSYRRCAETNFSNCVPQQNFKASSISVKTEEVQPSHNKTASYNSKRADPDRVTELVTNVSSPTVAPSGKEEKNKTKSADCNLSFKLQRLHSHPGQSTEPANKIQEQHHSPAKDQPIDIDAVSCYIPKYQKHKALYLAKRSVSCVEDSTVKTNGNSSQMMEKRNWKKRKLSTLDFDPSSTLLIQKQEKQSPGVAPSAWVTKNGANSGIIGTGDNTSFIACDKSNKPDNLGGSQDRHQCRTEVTPSLFNNRSFKAAKGIVCQSEETPARPKSVLEVSPSTVSCLPMVGRLKTDTRSFSMVSNENISGLIVSDSSYIGAELVKGPAADQTYKNMKMSYPSDSLNSKTCKKDNSKISSRSGDVNSTDNLNNNNNYNSNNNNNNRSNLGGNTMSINDRISKDSNKANVADNVASSPQKQISASKHGVGHGNKFLYGPAVTPHSQDHPGKPGQDRLPLPREKNDSSCTSASLSTGRGAERTTCISVEVPSSSPSDGASTSSSSTSPAADVTSPGTEDRADNSVLLEMQVTPPCVKSYLSSPCSGTKGLPLDLSNRKSK</sequence>
<keyword evidence="5" id="KW-0539">Nucleus</keyword>
<dbReference type="EMBL" id="JAWDGP010003199">
    <property type="protein sequence ID" value="KAK3776578.1"/>
    <property type="molecule type" value="Genomic_DNA"/>
</dbReference>
<dbReference type="GO" id="GO:1990841">
    <property type="term" value="F:promoter-specific chromatin binding"/>
    <property type="evidence" value="ECO:0007669"/>
    <property type="project" value="TreeGrafter"/>
</dbReference>
<feature type="region of interest" description="Disordered" evidence="7">
    <location>
        <begin position="786"/>
        <end position="836"/>
    </location>
</feature>
<dbReference type="Proteomes" id="UP001283361">
    <property type="component" value="Unassembled WGS sequence"/>
</dbReference>
<keyword evidence="3 6" id="KW-0863">Zinc-finger</keyword>
<evidence type="ECO:0000259" key="8">
    <source>
        <dbReference type="PROSITE" id="PS50089"/>
    </source>
</evidence>
<dbReference type="InterPro" id="IPR013083">
    <property type="entry name" value="Znf_RING/FYVE/PHD"/>
</dbReference>
<dbReference type="PROSITE" id="PS00518">
    <property type="entry name" value="ZF_RING_1"/>
    <property type="match status" value="1"/>
</dbReference>
<keyword evidence="10" id="KW-1185">Reference proteome</keyword>
<feature type="compositionally biased region" description="Polar residues" evidence="7">
    <location>
        <begin position="793"/>
        <end position="803"/>
    </location>
</feature>
<feature type="compositionally biased region" description="Polar residues" evidence="7">
    <location>
        <begin position="547"/>
        <end position="563"/>
    </location>
</feature>
<evidence type="ECO:0000256" key="1">
    <source>
        <dbReference type="ARBA" id="ARBA00004123"/>
    </source>
</evidence>
<dbReference type="FunFam" id="3.30.40.10:FF:000122">
    <property type="entry name" value="polycomb group RING finger protein 1"/>
    <property type="match status" value="1"/>
</dbReference>
<feature type="compositionally biased region" description="Basic and acidic residues" evidence="7">
    <location>
        <begin position="863"/>
        <end position="873"/>
    </location>
</feature>
<evidence type="ECO:0000256" key="2">
    <source>
        <dbReference type="ARBA" id="ARBA00022723"/>
    </source>
</evidence>
<feature type="region of interest" description="Disordered" evidence="7">
    <location>
        <begin position="547"/>
        <end position="566"/>
    </location>
</feature>
<evidence type="ECO:0000256" key="3">
    <source>
        <dbReference type="ARBA" id="ARBA00022771"/>
    </source>
</evidence>
<dbReference type="InterPro" id="IPR032443">
    <property type="entry name" value="RAWUL"/>
</dbReference>
<keyword evidence="4" id="KW-0862">Zinc</keyword>
<feature type="compositionally biased region" description="Low complexity" evidence="7">
    <location>
        <begin position="1241"/>
        <end position="1266"/>
    </location>
</feature>
<evidence type="ECO:0000256" key="5">
    <source>
        <dbReference type="ARBA" id="ARBA00023242"/>
    </source>
</evidence>
<evidence type="ECO:0000256" key="4">
    <source>
        <dbReference type="ARBA" id="ARBA00022833"/>
    </source>
</evidence>
<evidence type="ECO:0000256" key="7">
    <source>
        <dbReference type="SAM" id="MobiDB-lite"/>
    </source>
</evidence>
<feature type="compositionally biased region" description="Polar residues" evidence="7">
    <location>
        <begin position="1166"/>
        <end position="1176"/>
    </location>
</feature>
<dbReference type="PANTHER" id="PTHR10825:SF29">
    <property type="entry name" value="POLYCOMB GROUP RING FINGER PROTEIN 1"/>
    <property type="match status" value="1"/>
</dbReference>
<feature type="compositionally biased region" description="Basic and acidic residues" evidence="7">
    <location>
        <begin position="605"/>
        <end position="621"/>
    </location>
</feature>
<name>A0AAE1DP48_9GAST</name>
<feature type="compositionally biased region" description="Polar residues" evidence="7">
    <location>
        <begin position="1218"/>
        <end position="1227"/>
    </location>
</feature>
<gene>
    <name evidence="9" type="ORF">RRG08_037084</name>
</gene>
<feature type="region of interest" description="Disordered" evidence="7">
    <location>
        <begin position="849"/>
        <end position="873"/>
    </location>
</feature>
<dbReference type="GO" id="GO:0000122">
    <property type="term" value="P:negative regulation of transcription by RNA polymerase II"/>
    <property type="evidence" value="ECO:0007669"/>
    <property type="project" value="TreeGrafter"/>
</dbReference>
<comment type="subcellular location">
    <subcellularLocation>
        <location evidence="1">Nucleus</location>
    </subcellularLocation>
</comment>
<feature type="compositionally biased region" description="Low complexity" evidence="7">
    <location>
        <begin position="1123"/>
        <end position="1145"/>
    </location>
</feature>
<dbReference type="Gene3D" id="3.10.20.90">
    <property type="entry name" value="Phosphatidylinositol 3-kinase Catalytic Subunit, Chain A, domain 1"/>
    <property type="match status" value="1"/>
</dbReference>
<feature type="compositionally biased region" description="Polar residues" evidence="7">
    <location>
        <begin position="1110"/>
        <end position="1122"/>
    </location>
</feature>
<dbReference type="PROSITE" id="PS50089">
    <property type="entry name" value="ZF_RING_2"/>
    <property type="match status" value="1"/>
</dbReference>
<evidence type="ECO:0000313" key="9">
    <source>
        <dbReference type="EMBL" id="KAK3776578.1"/>
    </source>
</evidence>
<feature type="region of interest" description="Disordered" evidence="7">
    <location>
        <begin position="576"/>
        <end position="628"/>
    </location>
</feature>
<accession>A0AAE1DP48</accession>
<organism evidence="9 10">
    <name type="scientific">Elysia crispata</name>
    <name type="common">lettuce slug</name>
    <dbReference type="NCBI Taxonomy" id="231223"/>
    <lineage>
        <taxon>Eukaryota</taxon>
        <taxon>Metazoa</taxon>
        <taxon>Spiralia</taxon>
        <taxon>Lophotrochozoa</taxon>
        <taxon>Mollusca</taxon>
        <taxon>Gastropoda</taxon>
        <taxon>Heterobranchia</taxon>
        <taxon>Euthyneura</taxon>
        <taxon>Panpulmonata</taxon>
        <taxon>Sacoglossa</taxon>
        <taxon>Placobranchoidea</taxon>
        <taxon>Plakobranchidae</taxon>
        <taxon>Elysia</taxon>
    </lineage>
</organism>
<feature type="compositionally biased region" description="Polar residues" evidence="7">
    <location>
        <begin position="449"/>
        <end position="479"/>
    </location>
</feature>
<feature type="region of interest" description="Disordered" evidence="7">
    <location>
        <begin position="1093"/>
        <end position="1311"/>
    </location>
</feature>
<feature type="compositionally biased region" description="Basic and acidic residues" evidence="7">
    <location>
        <begin position="1197"/>
        <end position="1217"/>
    </location>
</feature>
<feature type="compositionally biased region" description="Polar residues" evidence="7">
    <location>
        <begin position="814"/>
        <end position="823"/>
    </location>
</feature>
<dbReference type="GO" id="GO:0008270">
    <property type="term" value="F:zinc ion binding"/>
    <property type="evidence" value="ECO:0007669"/>
    <property type="project" value="UniProtKB-KW"/>
</dbReference>
<comment type="caution">
    <text evidence="9">The sequence shown here is derived from an EMBL/GenBank/DDBJ whole genome shotgun (WGS) entry which is preliminary data.</text>
</comment>
<protein>
    <recommendedName>
        <fullName evidence="8">RING-type domain-containing protein</fullName>
    </recommendedName>
</protein>
<feature type="compositionally biased region" description="Basic and acidic residues" evidence="7">
    <location>
        <begin position="827"/>
        <end position="836"/>
    </location>
</feature>
<dbReference type="SUPFAM" id="SSF57850">
    <property type="entry name" value="RING/U-box"/>
    <property type="match status" value="1"/>
</dbReference>
<dbReference type="Pfam" id="PF16207">
    <property type="entry name" value="RAWUL"/>
    <property type="match status" value="1"/>
</dbReference>
<feature type="region of interest" description="Disordered" evidence="7">
    <location>
        <begin position="446"/>
        <end position="538"/>
    </location>
</feature>
<feature type="domain" description="RING-type" evidence="8">
    <location>
        <begin position="18"/>
        <end position="57"/>
    </location>
</feature>
<dbReference type="GO" id="GO:0035102">
    <property type="term" value="C:PRC1 complex"/>
    <property type="evidence" value="ECO:0007669"/>
    <property type="project" value="TreeGrafter"/>
</dbReference>
<dbReference type="Pfam" id="PF13923">
    <property type="entry name" value="zf-C3HC4_2"/>
    <property type="match status" value="1"/>
</dbReference>
<evidence type="ECO:0000313" key="10">
    <source>
        <dbReference type="Proteomes" id="UP001283361"/>
    </source>
</evidence>
<dbReference type="SMART" id="SM00184">
    <property type="entry name" value="RING"/>
    <property type="match status" value="1"/>
</dbReference>
<proteinExistence type="predicted"/>
<reference evidence="9" key="1">
    <citation type="journal article" date="2023" name="G3 (Bethesda)">
        <title>A reference genome for the long-term kleptoplast-retaining sea slug Elysia crispata morphotype clarki.</title>
        <authorList>
            <person name="Eastman K.E."/>
            <person name="Pendleton A.L."/>
            <person name="Shaikh M.A."/>
            <person name="Suttiyut T."/>
            <person name="Ogas R."/>
            <person name="Tomko P."/>
            <person name="Gavelis G."/>
            <person name="Widhalm J.R."/>
            <person name="Wisecaver J.H."/>
        </authorList>
    </citation>
    <scope>NUCLEOTIDE SEQUENCE</scope>
    <source>
        <strain evidence="9">ECLA1</strain>
    </source>
</reference>